<feature type="chain" id="PRO_5008003895" evidence="1">
    <location>
        <begin position="19"/>
        <end position="144"/>
    </location>
</feature>
<proteinExistence type="predicted"/>
<dbReference type="KEGG" id="chh:A0O34_11945"/>
<evidence type="ECO:0000256" key="1">
    <source>
        <dbReference type="SAM" id="SignalP"/>
    </source>
</evidence>
<protein>
    <submittedName>
        <fullName evidence="2">Uncharacterized protein</fullName>
    </submittedName>
</protein>
<keyword evidence="3" id="KW-1185">Reference proteome</keyword>
<dbReference type="RefSeq" id="WP_066754911.1">
    <property type="nucleotide sequence ID" value="NZ_CP015199.1"/>
</dbReference>
<organism evidence="2 3">
    <name type="scientific">Chryseobacterium glaciei</name>
    <dbReference type="NCBI Taxonomy" id="1685010"/>
    <lineage>
        <taxon>Bacteria</taxon>
        <taxon>Pseudomonadati</taxon>
        <taxon>Bacteroidota</taxon>
        <taxon>Flavobacteriia</taxon>
        <taxon>Flavobacteriales</taxon>
        <taxon>Weeksellaceae</taxon>
        <taxon>Chryseobacterium group</taxon>
        <taxon>Chryseobacterium</taxon>
    </lineage>
</organism>
<dbReference type="AlphaFoldDB" id="A0A172XWJ0"/>
<dbReference type="EMBL" id="CP015199">
    <property type="protein sequence ID" value="ANF51185.1"/>
    <property type="molecule type" value="Genomic_DNA"/>
</dbReference>
<sequence>MKKLLLLSFITFSSFLFSQNDYNSAYKEGFGDALCYKKGSYCQRRAPYDSNIPLPNYNEKADYSTGYIKGIIDGFKYRNSEDRTNYDFSDYMDQILQRKIESRRRTVENYEKYLDDDLRSRHPRPKDPRQAEIYDKIMSNDLDY</sequence>
<dbReference type="OrthoDB" id="1257026at2"/>
<dbReference type="Proteomes" id="UP000077824">
    <property type="component" value="Chromosome"/>
</dbReference>
<dbReference type="STRING" id="1685010.A0O34_11945"/>
<name>A0A172XWJ0_9FLAO</name>
<evidence type="ECO:0000313" key="3">
    <source>
        <dbReference type="Proteomes" id="UP000077824"/>
    </source>
</evidence>
<accession>A0A172XWJ0</accession>
<feature type="signal peptide" evidence="1">
    <location>
        <begin position="1"/>
        <end position="18"/>
    </location>
</feature>
<gene>
    <name evidence="2" type="ORF">A0O34_11945</name>
</gene>
<reference evidence="2 3" key="1">
    <citation type="submission" date="2016-04" db="EMBL/GenBank/DDBJ databases">
        <title>Complete Genome Sequence of Chryseobacterium sp. IHBB 10212.</title>
        <authorList>
            <person name="Pal M."/>
            <person name="Swarnkar M.K."/>
            <person name="Kaushal K."/>
            <person name="Chhibber S."/>
            <person name="Singh A.K."/>
            <person name="Gulati A."/>
        </authorList>
    </citation>
    <scope>NUCLEOTIDE SEQUENCE [LARGE SCALE GENOMIC DNA]</scope>
    <source>
        <strain evidence="2 3">IHBB 10212</strain>
    </source>
</reference>
<evidence type="ECO:0000313" key="2">
    <source>
        <dbReference type="EMBL" id="ANF51185.1"/>
    </source>
</evidence>
<keyword evidence="1" id="KW-0732">Signal</keyword>